<evidence type="ECO:0000313" key="2">
    <source>
        <dbReference type="Proteomes" id="UP000249354"/>
    </source>
</evidence>
<dbReference type="InterPro" id="IPR022244">
    <property type="entry name" value="DUF3769"/>
</dbReference>
<dbReference type="AlphaFoldDB" id="A0A2W4UN95"/>
<reference evidence="1 2" key="2">
    <citation type="submission" date="2018-06" db="EMBL/GenBank/DDBJ databases">
        <title>Metagenomic assembly of (sub)arctic Cyanobacteria and their associated microbiome from non-axenic cultures.</title>
        <authorList>
            <person name="Baurain D."/>
        </authorList>
    </citation>
    <scope>NUCLEOTIDE SEQUENCE [LARGE SCALE GENOMIC DNA]</scope>
    <source>
        <strain evidence="1">ULC129bin1</strain>
    </source>
</reference>
<protein>
    <submittedName>
        <fullName evidence="1">DUF3769 domain-containing protein</fullName>
    </submittedName>
</protein>
<dbReference type="Pfam" id="PF12600">
    <property type="entry name" value="DUF3769"/>
    <property type="match status" value="1"/>
</dbReference>
<dbReference type="PANTHER" id="PTHR30189">
    <property type="entry name" value="LPS-ASSEMBLY PROTEIN"/>
    <property type="match status" value="1"/>
</dbReference>
<dbReference type="InterPro" id="IPR050218">
    <property type="entry name" value="LptD"/>
</dbReference>
<gene>
    <name evidence="1" type="ORF">DCF25_06060</name>
</gene>
<reference evidence="2" key="1">
    <citation type="submission" date="2018-04" db="EMBL/GenBank/DDBJ databases">
        <authorList>
            <person name="Cornet L."/>
        </authorList>
    </citation>
    <scope>NUCLEOTIDE SEQUENCE [LARGE SCALE GENOMIC DNA]</scope>
</reference>
<evidence type="ECO:0000313" key="1">
    <source>
        <dbReference type="EMBL" id="PZO20740.1"/>
    </source>
</evidence>
<dbReference type="GO" id="GO:1990351">
    <property type="term" value="C:transporter complex"/>
    <property type="evidence" value="ECO:0007669"/>
    <property type="project" value="TreeGrafter"/>
</dbReference>
<dbReference type="Proteomes" id="UP000249354">
    <property type="component" value="Unassembled WGS sequence"/>
</dbReference>
<dbReference type="PANTHER" id="PTHR30189:SF1">
    <property type="entry name" value="LPS-ASSEMBLY PROTEIN LPTD"/>
    <property type="match status" value="1"/>
</dbReference>
<comment type="caution">
    <text evidence="1">The sequence shown here is derived from an EMBL/GenBank/DDBJ whole genome shotgun (WGS) entry which is preliminary data.</text>
</comment>
<proteinExistence type="predicted"/>
<dbReference type="GO" id="GO:0009279">
    <property type="term" value="C:cell outer membrane"/>
    <property type="evidence" value="ECO:0007669"/>
    <property type="project" value="TreeGrafter"/>
</dbReference>
<organism evidence="1 2">
    <name type="scientific">Leptolyngbya foveolarum</name>
    <dbReference type="NCBI Taxonomy" id="47253"/>
    <lineage>
        <taxon>Bacteria</taxon>
        <taxon>Bacillati</taxon>
        <taxon>Cyanobacteriota</taxon>
        <taxon>Cyanophyceae</taxon>
        <taxon>Leptolyngbyales</taxon>
        <taxon>Leptolyngbyaceae</taxon>
        <taxon>Leptolyngbya group</taxon>
        <taxon>Leptolyngbya</taxon>
    </lineage>
</organism>
<name>A0A2W4UN95_9CYAN</name>
<accession>A0A2W4UN95</accession>
<sequence>MVYFDLPPEPAVYQPIEHVVSEQIVTPANSQANPQGELPPELLAIAPPVEPKNLLDELLNTSEPAPPTAASTSANAFLFEHLAEPRFSLAQTGLPSLEPAIEDSEPVPNAPIPTEIPEPTLDDVPAAPIPSDRLEIEIEADPEEALTPEEFAARLKLSADYQEYNPETQIITARGNVLLEINDAIIEANELWVNLANRYTLAKGDVLLTRGSQLIRGSSAEYNFIQQSGTVGNAVGTLYFPDLASDLSSPFNPRTRSLRRVYDPINRSPDLAVDSDGSVQLTSNADAETLGGNTGQLRQLRFETEELAFDVEGWVAEDVRITNDPFSPPELELRTDRLTLRNLSATQDELLFKRPRLVFDQGLSIPLFRRRILLSRGSEGGVNPDDLNPVPVQVGIDGRDRGGLFIGRKVPLIRSDNVNLSVTPQYSLGKAFGNQSGSPLDLDNFGGTAELNARLTERTTLNGTADLTSLNLDKITENLRTSIRAEQRIGDHRLALQYSYRERLFNGSLGFQDVQSNFGAVLLSPEIALNDSGLRLIYQASAQFINAETDREDLLLSSGSNTGRISLGRYQASAALSQTFNLWRGQPKPPTQDKGLRFTPEPIVPYLNLSAGLRGTGTYYSSGDDQKNLIADIGIEGQIGHLSRNFGDYTRYNISYSQSFIGGAGSPFLFDRNVDRNVLTIGIAQQLYGPFIVGFETAFSLGGGRTIETIYSLEYSRRTYGILLRYDDAQSSGSIGFRLSNFSWVGDTNPFDTPRARRVQGGVIEQN</sequence>
<dbReference type="EMBL" id="QBMC01000026">
    <property type="protein sequence ID" value="PZO20740.1"/>
    <property type="molecule type" value="Genomic_DNA"/>
</dbReference>